<dbReference type="InterPro" id="IPR029058">
    <property type="entry name" value="AB_hydrolase_fold"/>
</dbReference>
<keyword evidence="3" id="KW-1003">Cell membrane</keyword>
<dbReference type="GO" id="GO:0046340">
    <property type="term" value="P:diacylglycerol catabolic process"/>
    <property type="evidence" value="ECO:0007669"/>
    <property type="project" value="TreeGrafter"/>
</dbReference>
<evidence type="ECO:0000313" key="20">
    <source>
        <dbReference type="Proteomes" id="UP001372834"/>
    </source>
</evidence>
<dbReference type="PANTHER" id="PTHR45792:SF2">
    <property type="entry name" value="DIACYLGLYCEROL LIPASE-BETA"/>
    <property type="match status" value="1"/>
</dbReference>
<dbReference type="EMBL" id="JAWJWF010000002">
    <property type="protein sequence ID" value="KAK6637514.1"/>
    <property type="molecule type" value="Genomic_DNA"/>
</dbReference>
<evidence type="ECO:0000313" key="18">
    <source>
        <dbReference type="EMBL" id="KAK6637514.1"/>
    </source>
</evidence>
<evidence type="ECO:0000256" key="12">
    <source>
        <dbReference type="ARBA" id="ARBA00023136"/>
    </source>
</evidence>
<feature type="transmembrane region" description="Helical" evidence="15">
    <location>
        <begin position="141"/>
        <end position="160"/>
    </location>
</feature>
<dbReference type="GO" id="GO:0046872">
    <property type="term" value="F:metal ion binding"/>
    <property type="evidence" value="ECO:0007669"/>
    <property type="project" value="UniProtKB-KW"/>
</dbReference>
<dbReference type="Pfam" id="PF01764">
    <property type="entry name" value="Lipase_3"/>
    <property type="match status" value="1"/>
</dbReference>
<reference evidence="17 20" key="1">
    <citation type="submission" date="2023-10" db="EMBL/GenBank/DDBJ databases">
        <title>Genomes of two closely related lineages of the louse Polyplax serrata with different host specificities.</title>
        <authorList>
            <person name="Martinu J."/>
            <person name="Tarabai H."/>
            <person name="Stefka J."/>
            <person name="Hypsa V."/>
        </authorList>
    </citation>
    <scope>NUCLEOTIDE SEQUENCE [LARGE SCALE GENOMIC DNA]</scope>
    <source>
        <strain evidence="18">98ZLc_SE</strain>
        <strain evidence="17">HR10_N</strain>
    </source>
</reference>
<keyword evidence="6" id="KW-0479">Metal-binding</keyword>
<evidence type="ECO:0000256" key="10">
    <source>
        <dbReference type="ARBA" id="ARBA00022989"/>
    </source>
</evidence>
<protein>
    <recommendedName>
        <fullName evidence="14">sn-1-specific diacylglycerol lipase</fullName>
        <ecNumber evidence="14">3.1.1.116</ecNumber>
    </recommendedName>
</protein>
<evidence type="ECO:0000256" key="2">
    <source>
        <dbReference type="ARBA" id="ARBA00004651"/>
    </source>
</evidence>
<comment type="cofactor">
    <cofactor evidence="1">
        <name>Ca(2+)</name>
        <dbReference type="ChEBI" id="CHEBI:29108"/>
    </cofactor>
</comment>
<gene>
    <name evidence="17" type="ORF">RUM43_006272</name>
    <name evidence="18" type="ORF">RUM44_007936</name>
</gene>
<feature type="transmembrane region" description="Helical" evidence="15">
    <location>
        <begin position="56"/>
        <end position="79"/>
    </location>
</feature>
<dbReference type="GO" id="GO:0022008">
    <property type="term" value="P:neurogenesis"/>
    <property type="evidence" value="ECO:0007669"/>
    <property type="project" value="TreeGrafter"/>
</dbReference>
<feature type="transmembrane region" description="Helical" evidence="15">
    <location>
        <begin position="100"/>
        <end position="121"/>
    </location>
</feature>
<evidence type="ECO:0000256" key="6">
    <source>
        <dbReference type="ARBA" id="ARBA00022723"/>
    </source>
</evidence>
<dbReference type="InterPro" id="IPR052214">
    <property type="entry name" value="DAG_Lipase-Related"/>
</dbReference>
<dbReference type="EMBL" id="JAWJWE010000037">
    <property type="protein sequence ID" value="KAK6625973.1"/>
    <property type="molecule type" value="Genomic_DNA"/>
</dbReference>
<evidence type="ECO:0000313" key="19">
    <source>
        <dbReference type="Proteomes" id="UP001359485"/>
    </source>
</evidence>
<evidence type="ECO:0000259" key="16">
    <source>
        <dbReference type="Pfam" id="PF01764"/>
    </source>
</evidence>
<evidence type="ECO:0000256" key="9">
    <source>
        <dbReference type="ARBA" id="ARBA00022963"/>
    </source>
</evidence>
<keyword evidence="5 15" id="KW-0812">Transmembrane</keyword>
<dbReference type="GO" id="GO:0005886">
    <property type="term" value="C:plasma membrane"/>
    <property type="evidence" value="ECO:0007669"/>
    <property type="project" value="UniProtKB-SubCell"/>
</dbReference>
<dbReference type="Gene3D" id="3.40.50.1820">
    <property type="entry name" value="alpha/beta hydrolase"/>
    <property type="match status" value="1"/>
</dbReference>
<keyword evidence="7" id="KW-0378">Hydrolase</keyword>
<comment type="subcellular location">
    <subcellularLocation>
        <location evidence="2">Cell membrane</location>
        <topology evidence="2">Multi-pass membrane protein</topology>
    </subcellularLocation>
</comment>
<accession>A0AAN8S217</accession>
<keyword evidence="19" id="KW-1185">Reference proteome</keyword>
<evidence type="ECO:0000256" key="7">
    <source>
        <dbReference type="ARBA" id="ARBA00022801"/>
    </source>
</evidence>
<dbReference type="GO" id="GO:0004806">
    <property type="term" value="F:triacylglycerol lipase activity"/>
    <property type="evidence" value="ECO:0007669"/>
    <property type="project" value="TreeGrafter"/>
</dbReference>
<evidence type="ECO:0000256" key="14">
    <source>
        <dbReference type="ARBA" id="ARBA00026104"/>
    </source>
</evidence>
<keyword evidence="12 15" id="KW-0472">Membrane</keyword>
<keyword evidence="11" id="KW-0443">Lipid metabolism</keyword>
<evidence type="ECO:0000256" key="5">
    <source>
        <dbReference type="ARBA" id="ARBA00022692"/>
    </source>
</evidence>
<evidence type="ECO:0000256" key="13">
    <source>
        <dbReference type="ARBA" id="ARBA00024531"/>
    </source>
</evidence>
<evidence type="ECO:0000256" key="8">
    <source>
        <dbReference type="ARBA" id="ARBA00022837"/>
    </source>
</evidence>
<dbReference type="GO" id="GO:0005737">
    <property type="term" value="C:cytoplasm"/>
    <property type="evidence" value="ECO:0007669"/>
    <property type="project" value="TreeGrafter"/>
</dbReference>
<dbReference type="PANTHER" id="PTHR45792">
    <property type="entry name" value="DIACYLGLYCEROL LIPASE HOMOLOG-RELATED"/>
    <property type="match status" value="1"/>
</dbReference>
<evidence type="ECO:0000256" key="11">
    <source>
        <dbReference type="ARBA" id="ARBA00023098"/>
    </source>
</evidence>
<comment type="catalytic activity">
    <reaction evidence="13">
        <text>a 1,2-diacyl-sn-glycerol + H2O = a 2-acylglycerol + a fatty acid + H(+)</text>
        <dbReference type="Rhea" id="RHEA:33275"/>
        <dbReference type="ChEBI" id="CHEBI:15377"/>
        <dbReference type="ChEBI" id="CHEBI:15378"/>
        <dbReference type="ChEBI" id="CHEBI:17389"/>
        <dbReference type="ChEBI" id="CHEBI:17815"/>
        <dbReference type="ChEBI" id="CHEBI:28868"/>
        <dbReference type="EC" id="3.1.1.116"/>
    </reaction>
    <physiologicalReaction direction="left-to-right" evidence="13">
        <dbReference type="Rhea" id="RHEA:33276"/>
    </physiologicalReaction>
</comment>
<organism evidence="17 20">
    <name type="scientific">Polyplax serrata</name>
    <name type="common">Common mouse louse</name>
    <dbReference type="NCBI Taxonomy" id="468196"/>
    <lineage>
        <taxon>Eukaryota</taxon>
        <taxon>Metazoa</taxon>
        <taxon>Ecdysozoa</taxon>
        <taxon>Arthropoda</taxon>
        <taxon>Hexapoda</taxon>
        <taxon>Insecta</taxon>
        <taxon>Pterygota</taxon>
        <taxon>Neoptera</taxon>
        <taxon>Paraneoptera</taxon>
        <taxon>Psocodea</taxon>
        <taxon>Troctomorpha</taxon>
        <taxon>Phthiraptera</taxon>
        <taxon>Anoplura</taxon>
        <taxon>Polyplacidae</taxon>
        <taxon>Polyplax</taxon>
    </lineage>
</organism>
<evidence type="ECO:0000256" key="1">
    <source>
        <dbReference type="ARBA" id="ARBA00001913"/>
    </source>
</evidence>
<comment type="caution">
    <text evidence="17">The sequence shown here is derived from an EMBL/GenBank/DDBJ whole genome shotgun (WGS) entry which is preliminary data.</text>
</comment>
<keyword evidence="10 15" id="KW-1133">Transmembrane helix</keyword>
<feature type="domain" description="Fungal lipase-type" evidence="16">
    <location>
        <begin position="379"/>
        <end position="511"/>
    </location>
</feature>
<dbReference type="AlphaFoldDB" id="A0AAN8S217"/>
<dbReference type="InterPro" id="IPR002921">
    <property type="entry name" value="Fungal_lipase-type"/>
</dbReference>
<evidence type="ECO:0000256" key="3">
    <source>
        <dbReference type="ARBA" id="ARBA00022475"/>
    </source>
</evidence>
<dbReference type="Proteomes" id="UP001372834">
    <property type="component" value="Unassembled WGS sequence"/>
</dbReference>
<evidence type="ECO:0000256" key="15">
    <source>
        <dbReference type="SAM" id="Phobius"/>
    </source>
</evidence>
<dbReference type="Proteomes" id="UP001359485">
    <property type="component" value="Unassembled WGS sequence"/>
</dbReference>
<dbReference type="SUPFAM" id="SSF53474">
    <property type="entry name" value="alpha/beta-Hydrolases"/>
    <property type="match status" value="1"/>
</dbReference>
<keyword evidence="9" id="KW-0442">Lipid degradation</keyword>
<dbReference type="EC" id="3.1.1.116" evidence="14"/>
<evidence type="ECO:0000256" key="4">
    <source>
        <dbReference type="ARBA" id="ARBA00022553"/>
    </source>
</evidence>
<keyword evidence="8" id="KW-0106">Calcium</keyword>
<sequence length="688" mass="78358">MPALQLFGRKWLAATDDMVFPGFFEFLLRLLWLSLLACATSRYYPLTYECNSGGEFVRFYLVGMLTTLTLVMCTLIVLINRSAQGAITDTDARRFVPHIVAFKVFLLLPEVALNIMGTIWALSSLIDCDVEKFTCHVIEGLIVFDWGLFALSTFGLAFVFDPIGSTSYYKKFSNTDANIESIKHRKTTRLWIKRFRWFFCWVRKDAHCHEAFQHVAALLSVIFRSTDLVPSDIIAGCVLLRVKQKRKTREVRRLQLKSEKQPRASSDIREVFATAPHWMCLKKAKHYLNLSIATYGWPYLMYKYCITGIFRLLPEMMCCFCFRTKSTFVTNDNCCLCNLAGVKYLSKIPEEDILFASFRNHVFEVPFCVIAHHKTSSIVVAIRGSISLRDVFTDLTAGAEKFVAEGIPSDSMGHKGMIAGAKYLKKRLEEVSVLERAFAMYPHYDLIVTGHSLGAGVAVILALMLRPTYPGLKVYAFATPAGLLSREAARYTESFVFTIGVGDDFVMRLSVESAENLRCKILQVLAACRLPKYRIMINGFGYALFGIPSRDLESTWRTDMSMAAPSLQGQLPLLYDPHHIHSIDTNPEANLLAKDVTLRRFSRTRLYTAGRILHITYRKKTKQERKMGTGGPTFEMRWAAAEEFTELKVEPRMLLDHLPENLEKVVDTVLSEQRTDISDFRRNRISII</sequence>
<dbReference type="GO" id="GO:0019369">
    <property type="term" value="P:arachidonate metabolic process"/>
    <property type="evidence" value="ECO:0007669"/>
    <property type="project" value="TreeGrafter"/>
</dbReference>
<keyword evidence="4" id="KW-0597">Phosphoprotein</keyword>
<feature type="transmembrane region" description="Helical" evidence="15">
    <location>
        <begin position="26"/>
        <end position="44"/>
    </location>
</feature>
<evidence type="ECO:0000313" key="17">
    <source>
        <dbReference type="EMBL" id="KAK6625973.1"/>
    </source>
</evidence>
<dbReference type="CDD" id="cd00519">
    <property type="entry name" value="Lipase_3"/>
    <property type="match status" value="1"/>
</dbReference>
<proteinExistence type="predicted"/>
<name>A0AAN8S217_POLSC</name>